<dbReference type="RefSeq" id="WP_229229890.1">
    <property type="nucleotide sequence ID" value="NZ_AP024525.1"/>
</dbReference>
<name>A0ABM7PXW9_SINCY</name>
<dbReference type="EMBL" id="AP024525">
    <property type="protein sequence ID" value="BCT77153.1"/>
    <property type="molecule type" value="Genomic_DNA"/>
</dbReference>
<organism evidence="1 2">
    <name type="scientific">Sinomonas cyclohexanicum</name>
    <name type="common">Corynebacterium cyclohexanicum</name>
    <dbReference type="NCBI Taxonomy" id="322009"/>
    <lineage>
        <taxon>Bacteria</taxon>
        <taxon>Bacillati</taxon>
        <taxon>Actinomycetota</taxon>
        <taxon>Actinomycetes</taxon>
        <taxon>Micrococcales</taxon>
        <taxon>Micrococcaceae</taxon>
        <taxon>Sinomonas</taxon>
    </lineage>
</organism>
<accession>A0ABM7PXW9</accession>
<reference evidence="1 2" key="1">
    <citation type="journal article" date="2021" name="J. Biosci. Bioeng.">
        <title>Identification and characterization of a chc gene cluster responsible for the aromatization pathway of cyclohexanecarboxylate degradation in Sinomonas cyclohexanicum ATCC 51369.</title>
        <authorList>
            <person name="Yamamoto T."/>
            <person name="Hasegawa Y."/>
            <person name="Lau P.C.K."/>
            <person name="Iwaki H."/>
        </authorList>
    </citation>
    <scope>NUCLEOTIDE SEQUENCE [LARGE SCALE GENOMIC DNA]</scope>
    <source>
        <strain evidence="1 2">ATCC 51369</strain>
    </source>
</reference>
<evidence type="ECO:0000313" key="1">
    <source>
        <dbReference type="EMBL" id="BCT77153.1"/>
    </source>
</evidence>
<sequence length="342" mass="37658">MGDPRAHPVDPISGALSRDYDPRRPFAAGDLVRIRRGSYYPTEQWVALDDVARFRLTLEAFAWANPGAVFCGETALFLDGIPVVKAPTTIDVATTSRSRLGASSSPFDVRGSTDMARRARSVPSVPVRRHFHASIDPVDTDGHLTVAPEVALVETLIHGKFARALTVADGLLRRKPSVPLLDRAPITSAINNLQYATHRRRVETTARLARVGAESPGESVSRAIMLLFGFQEPLLQVEHSDAAGFIGRTDFTWPPGLEVAQELNLERVGEFDGWGKYFNAALHPGEDAMAVIRREKRRENRLLASGRPVLRWTWAELERPALLRARLIEGGLRPKLSAAIAI</sequence>
<protein>
    <submittedName>
        <fullName evidence="1">CTP synthase</fullName>
    </submittedName>
</protein>
<gene>
    <name evidence="1" type="ORF">SCMU_29950</name>
</gene>
<keyword evidence="2" id="KW-1185">Reference proteome</keyword>
<dbReference type="Proteomes" id="UP001319861">
    <property type="component" value="Chromosome"/>
</dbReference>
<evidence type="ECO:0000313" key="2">
    <source>
        <dbReference type="Proteomes" id="UP001319861"/>
    </source>
</evidence>
<proteinExistence type="predicted"/>